<reference evidence="1 2" key="1">
    <citation type="submission" date="2024-09" db="EMBL/GenBank/DDBJ databases">
        <authorList>
            <person name="Sun Q."/>
            <person name="Mori K."/>
        </authorList>
    </citation>
    <scope>NUCLEOTIDE SEQUENCE [LARGE SCALE GENOMIC DNA]</scope>
    <source>
        <strain evidence="1 2">CCM 3426</strain>
    </source>
</reference>
<evidence type="ECO:0000313" key="1">
    <source>
        <dbReference type="EMBL" id="MFB9205007.1"/>
    </source>
</evidence>
<proteinExistence type="predicted"/>
<gene>
    <name evidence="1" type="ORF">ACFFV7_27695</name>
</gene>
<protein>
    <submittedName>
        <fullName evidence="1">Uncharacterized protein</fullName>
    </submittedName>
</protein>
<accession>A0ABV5IKF5</accession>
<evidence type="ECO:0000313" key="2">
    <source>
        <dbReference type="Proteomes" id="UP001589647"/>
    </source>
</evidence>
<comment type="caution">
    <text evidence="1">The sequence shown here is derived from an EMBL/GenBank/DDBJ whole genome shotgun (WGS) entry which is preliminary data.</text>
</comment>
<dbReference type="Proteomes" id="UP001589647">
    <property type="component" value="Unassembled WGS sequence"/>
</dbReference>
<sequence length="109" mass="12146">MINSSSWGMHITYSLGQGADRCDVWNYSGGTTPDWVYAPCKQVSLPAHSTSDYSKDADAFTFNNDDYMLNFKGTQSWRTKGVWTKINSWQAAKCTVHADFGVPYCVVTG</sequence>
<dbReference type="RefSeq" id="WP_189651582.1">
    <property type="nucleotide sequence ID" value="NZ_BMRC01000020.1"/>
</dbReference>
<organism evidence="1 2">
    <name type="scientific">Nonomuraea spiralis</name>
    <dbReference type="NCBI Taxonomy" id="46182"/>
    <lineage>
        <taxon>Bacteria</taxon>
        <taxon>Bacillati</taxon>
        <taxon>Actinomycetota</taxon>
        <taxon>Actinomycetes</taxon>
        <taxon>Streptosporangiales</taxon>
        <taxon>Streptosporangiaceae</taxon>
        <taxon>Nonomuraea</taxon>
    </lineage>
</organism>
<keyword evidence="2" id="KW-1185">Reference proteome</keyword>
<dbReference type="EMBL" id="JBHMEI010000023">
    <property type="protein sequence ID" value="MFB9205007.1"/>
    <property type="molecule type" value="Genomic_DNA"/>
</dbReference>
<name>A0ABV5IKF5_9ACTN</name>